<feature type="region of interest" description="Disordered" evidence="1">
    <location>
        <begin position="571"/>
        <end position="622"/>
    </location>
</feature>
<feature type="region of interest" description="Disordered" evidence="1">
    <location>
        <begin position="368"/>
        <end position="399"/>
    </location>
</feature>
<feature type="region of interest" description="Disordered" evidence="1">
    <location>
        <begin position="988"/>
        <end position="1011"/>
    </location>
</feature>
<feature type="region of interest" description="Disordered" evidence="1">
    <location>
        <begin position="1052"/>
        <end position="1083"/>
    </location>
</feature>
<evidence type="ECO:0000256" key="1">
    <source>
        <dbReference type="SAM" id="MobiDB-lite"/>
    </source>
</evidence>
<feature type="compositionally biased region" description="Basic and acidic residues" evidence="1">
    <location>
        <begin position="1459"/>
        <end position="1470"/>
    </location>
</feature>
<dbReference type="PANTHER" id="PTHR31008">
    <property type="entry name" value="COP1-INTERACTING PROTEIN-RELATED"/>
    <property type="match status" value="1"/>
</dbReference>
<keyword evidence="3" id="KW-1185">Reference proteome</keyword>
<feature type="region of interest" description="Disordered" evidence="1">
    <location>
        <begin position="1108"/>
        <end position="1128"/>
    </location>
</feature>
<reference evidence="2 3" key="1">
    <citation type="submission" date="2021-01" db="EMBL/GenBank/DDBJ databases">
        <title>Adiantum capillus-veneris genome.</title>
        <authorList>
            <person name="Fang Y."/>
            <person name="Liao Q."/>
        </authorList>
    </citation>
    <scope>NUCLEOTIDE SEQUENCE [LARGE SCALE GENOMIC DNA]</scope>
    <source>
        <strain evidence="2">H3</strain>
        <tissue evidence="2">Leaf</tissue>
    </source>
</reference>
<feature type="compositionally biased region" description="Polar residues" evidence="1">
    <location>
        <begin position="582"/>
        <end position="600"/>
    </location>
</feature>
<feature type="compositionally biased region" description="Basic and acidic residues" evidence="1">
    <location>
        <begin position="541"/>
        <end position="551"/>
    </location>
</feature>
<evidence type="ECO:0000313" key="2">
    <source>
        <dbReference type="EMBL" id="KAI5079719.1"/>
    </source>
</evidence>
<comment type="caution">
    <text evidence="2">The sequence shown here is derived from an EMBL/GenBank/DDBJ whole genome shotgun (WGS) entry which is preliminary data.</text>
</comment>
<protein>
    <submittedName>
        <fullName evidence="2">Uncharacterized protein</fullName>
    </submittedName>
</protein>
<feature type="compositionally biased region" description="Polar residues" evidence="1">
    <location>
        <begin position="372"/>
        <end position="399"/>
    </location>
</feature>
<feature type="region of interest" description="Disordered" evidence="1">
    <location>
        <begin position="674"/>
        <end position="701"/>
    </location>
</feature>
<accession>A0A9D4ZLC5</accession>
<evidence type="ECO:0000313" key="3">
    <source>
        <dbReference type="Proteomes" id="UP000886520"/>
    </source>
</evidence>
<sequence>MKKNTPLDYAEFLLTHSRTRCELHIYSNGVKEKLASGYLKPFVAHLREAEAQVANGNQVIRLERPSNFLKKNKVTWFTKGTLERFVRFVSTPEVLERVKNIDDELSQLEHVRVALSMTSPQSEDPFYSMETTCRGIHQAKGNGPMKNRKLSMTTGDNGADGSKIDLLRAMDVRLVALKQEQSDAFSRAMAAGFDSSNMADLLDFSEHFGAERLREACIQFIGLFRRRNIAQEISGVEFPSVDAASSDSDMSLESCTDVELLADHTGKYGLVGSEGEWPKTVKNRALDNAGKLEMKEERKILGSKSSVRTRSRWGPPERLHINHVDPELPDCEIFRKKEEAKLQLGNYNRQDDIRDSVRGLPAFEAGEEFQATKEQPQKSSSTDCLVPSMSSSAGNRMQQGEGNIRAGMFYSRLHKMALQVEARRSSEDLGVPFTSVERSAELSGSQLSGYGYSSSLNASGVDSSGDSPLSVVSDAFAAGQHKQENTLVAGQFSEGRTSVLEEAPKVVGDSETKSVVDHVATKDGDNLEKSGKPQSATGESSEVRESQEERSSTSARRLSVKAAISLFEGKKATVGEPPTRNLVRQDSQKAAFQSGSSATEKSVLRRWSGLGSDGTSGKQDTATEVGENWLEKAAVTENAAQKAESLSSTRMPMSAIDMSSTHAALSAVQAVPGEPSLLKKKPSTQQKEISSEAPSEVLPKQANQELEKFFVSRGSSNNLRENAVCSCPSEPPADILKPSEVTSRSTMVPETGNKDVRRAFVRKEVVDTQSNFEVQPTQNSKEPKMPGSLSIHETAPKRSPSYKEAEVNLISGENLEVNSLKHKIGKSRLAERNLQLKNTPEPDKEPSLILHETPVDLYMQALVMIIDKHHQSGLGDEESFKDQRGRFYDRYRQLRNARQKGENPAKRAEREAKLKSMQEILERRKAEMEAGVFRQMKNSRSVKEQEGVVQYVKMSVPLLIPQKEKEMGEDEVEGQQDDLVLALPHTRATSKTKVQPAREGTPKLQKSASTSRSLLITTPVSFPRTMPTSTSATGVSVNNQCKGATSSCNMAVDSKNPPVDLTRDSRNSTSVCVEPSDKPHGTTSGYSQFADSAVSLLFENVLSRTANAGLPCQPSDTGKDRSFSSDGGPLCGQAHHRISITTSKGNVKSDAIAFMEEEALSPAQNGKLVLHQGHDNFSTPGTGLTKHEFFDHMHSSASLNEQSCSSFDGAEDGTMFVSCEAEDLGIGKSLEPSIVNHAVKDSSLMHLEKPRPNAEISTSSVQNPLEFLKGESVAHMVEEASNKDKVSFVDQVGQEKTESNSQRDRMQILNVYEEGAAWMSVEKSIELSQSDSVCSPSLQQECTSTTYSDGVSSPVLEESSGTVRGPYNPKLSKSLYSPSRSPSWTYSKAKHPSEHERNSNVPQSSKEPPRGFKRLLHFGRKNRTSEAISSDGVSVSTASEGDDETEEIREPMRQSPNERFQRVVSKEKGWHVGSTKDYSSFQDQETTHSLQSNIPIPPSNFKLRDDHFLGGSSLKASRSFFSLSSFRNRGGEGKSR</sequence>
<feature type="region of interest" description="Disordered" evidence="1">
    <location>
        <begin position="521"/>
        <end position="557"/>
    </location>
</feature>
<feature type="region of interest" description="Disordered" evidence="1">
    <location>
        <begin position="1343"/>
        <end position="1499"/>
    </location>
</feature>
<dbReference type="OrthoDB" id="2020180at2759"/>
<dbReference type="EMBL" id="JABFUD020000005">
    <property type="protein sequence ID" value="KAI5079719.1"/>
    <property type="molecule type" value="Genomic_DNA"/>
</dbReference>
<feature type="region of interest" description="Disordered" evidence="1">
    <location>
        <begin position="774"/>
        <end position="802"/>
    </location>
</feature>
<feature type="compositionally biased region" description="Low complexity" evidence="1">
    <location>
        <begin position="1369"/>
        <end position="1383"/>
    </location>
</feature>
<feature type="compositionally biased region" description="Polar residues" evidence="1">
    <location>
        <begin position="613"/>
        <end position="622"/>
    </location>
</feature>
<dbReference type="PANTHER" id="PTHR31008:SF15">
    <property type="entry name" value="GPI-ANCHORED ADHESIN-LIKE PROTEIN"/>
    <property type="match status" value="1"/>
</dbReference>
<name>A0A9D4ZLC5_ADICA</name>
<feature type="compositionally biased region" description="Basic and acidic residues" evidence="1">
    <location>
        <begin position="521"/>
        <end position="531"/>
    </location>
</feature>
<proteinExistence type="predicted"/>
<dbReference type="Proteomes" id="UP000886520">
    <property type="component" value="Chromosome 5"/>
</dbReference>
<feature type="compositionally biased region" description="Basic residues" evidence="1">
    <location>
        <begin position="1411"/>
        <end position="1422"/>
    </location>
</feature>
<gene>
    <name evidence="2" type="ORF">GOP47_0005198</name>
</gene>
<organism evidence="2 3">
    <name type="scientific">Adiantum capillus-veneris</name>
    <name type="common">Maidenhair fern</name>
    <dbReference type="NCBI Taxonomy" id="13818"/>
    <lineage>
        <taxon>Eukaryota</taxon>
        <taxon>Viridiplantae</taxon>
        <taxon>Streptophyta</taxon>
        <taxon>Embryophyta</taxon>
        <taxon>Tracheophyta</taxon>
        <taxon>Polypodiopsida</taxon>
        <taxon>Polypodiidae</taxon>
        <taxon>Polypodiales</taxon>
        <taxon>Pteridineae</taxon>
        <taxon>Pteridaceae</taxon>
        <taxon>Vittarioideae</taxon>
        <taxon>Adiantum</taxon>
    </lineage>
</organism>
<feature type="compositionally biased region" description="Polar residues" evidence="1">
    <location>
        <begin position="1425"/>
        <end position="1439"/>
    </location>
</feature>
<feature type="compositionally biased region" description="Polar residues" evidence="1">
    <location>
        <begin position="1476"/>
        <end position="1494"/>
    </location>
</feature>